<dbReference type="EMBL" id="JABSTU010000004">
    <property type="protein sequence ID" value="KAH8033275.1"/>
    <property type="molecule type" value="Genomic_DNA"/>
</dbReference>
<accession>A0A9J6EFM9</accession>
<comment type="caution">
    <text evidence="2">The sequence shown here is derived from an EMBL/GenBank/DDBJ whole genome shotgun (WGS) entry which is preliminary data.</text>
</comment>
<feature type="region of interest" description="Disordered" evidence="1">
    <location>
        <begin position="78"/>
        <end position="131"/>
    </location>
</feature>
<evidence type="ECO:0000313" key="3">
    <source>
        <dbReference type="Proteomes" id="UP000821866"/>
    </source>
</evidence>
<feature type="compositionally biased region" description="Polar residues" evidence="1">
    <location>
        <begin position="110"/>
        <end position="131"/>
    </location>
</feature>
<reference evidence="2" key="1">
    <citation type="journal article" date="2020" name="Cell">
        <title>Large-Scale Comparative Analyses of Tick Genomes Elucidate Their Genetic Diversity and Vector Capacities.</title>
        <authorList>
            <consortium name="Tick Genome and Microbiome Consortium (TIGMIC)"/>
            <person name="Jia N."/>
            <person name="Wang J."/>
            <person name="Shi W."/>
            <person name="Du L."/>
            <person name="Sun Y."/>
            <person name="Zhan W."/>
            <person name="Jiang J.F."/>
            <person name="Wang Q."/>
            <person name="Zhang B."/>
            <person name="Ji P."/>
            <person name="Bell-Sakyi L."/>
            <person name="Cui X.M."/>
            <person name="Yuan T.T."/>
            <person name="Jiang B.G."/>
            <person name="Yang W.F."/>
            <person name="Lam T.T."/>
            <person name="Chang Q.C."/>
            <person name="Ding S.J."/>
            <person name="Wang X.J."/>
            <person name="Zhu J.G."/>
            <person name="Ruan X.D."/>
            <person name="Zhao L."/>
            <person name="Wei J.T."/>
            <person name="Ye R.Z."/>
            <person name="Que T.C."/>
            <person name="Du C.H."/>
            <person name="Zhou Y.H."/>
            <person name="Cheng J.X."/>
            <person name="Dai P.F."/>
            <person name="Guo W.B."/>
            <person name="Han X.H."/>
            <person name="Huang E.J."/>
            <person name="Li L.F."/>
            <person name="Wei W."/>
            <person name="Gao Y.C."/>
            <person name="Liu J.Z."/>
            <person name="Shao H.Z."/>
            <person name="Wang X."/>
            <person name="Wang C.C."/>
            <person name="Yang T.C."/>
            <person name="Huo Q.B."/>
            <person name="Li W."/>
            <person name="Chen H.Y."/>
            <person name="Chen S.E."/>
            <person name="Zhou L.G."/>
            <person name="Ni X.B."/>
            <person name="Tian J.H."/>
            <person name="Sheng Y."/>
            <person name="Liu T."/>
            <person name="Pan Y.S."/>
            <person name="Xia L.Y."/>
            <person name="Li J."/>
            <person name="Zhao F."/>
            <person name="Cao W.C."/>
        </authorList>
    </citation>
    <scope>NUCLEOTIDE SEQUENCE</scope>
    <source>
        <strain evidence="2">Rmic-2018</strain>
    </source>
</reference>
<keyword evidence="3" id="KW-1185">Reference proteome</keyword>
<evidence type="ECO:0000256" key="1">
    <source>
        <dbReference type="SAM" id="MobiDB-lite"/>
    </source>
</evidence>
<reference evidence="2" key="2">
    <citation type="submission" date="2021-09" db="EMBL/GenBank/DDBJ databases">
        <authorList>
            <person name="Jia N."/>
            <person name="Wang J."/>
            <person name="Shi W."/>
            <person name="Du L."/>
            <person name="Sun Y."/>
            <person name="Zhan W."/>
            <person name="Jiang J."/>
            <person name="Wang Q."/>
            <person name="Zhang B."/>
            <person name="Ji P."/>
            <person name="Sakyi L.B."/>
            <person name="Cui X."/>
            <person name="Yuan T."/>
            <person name="Jiang B."/>
            <person name="Yang W."/>
            <person name="Lam T.T.-Y."/>
            <person name="Chang Q."/>
            <person name="Ding S."/>
            <person name="Wang X."/>
            <person name="Zhu J."/>
            <person name="Ruan X."/>
            <person name="Zhao L."/>
            <person name="Wei J."/>
            <person name="Que T."/>
            <person name="Du C."/>
            <person name="Cheng J."/>
            <person name="Dai P."/>
            <person name="Han X."/>
            <person name="Huang E."/>
            <person name="Gao Y."/>
            <person name="Liu J."/>
            <person name="Shao H."/>
            <person name="Ye R."/>
            <person name="Li L."/>
            <person name="Wei W."/>
            <person name="Wang X."/>
            <person name="Wang C."/>
            <person name="Huo Q."/>
            <person name="Li W."/>
            <person name="Guo W."/>
            <person name="Chen H."/>
            <person name="Chen S."/>
            <person name="Zhou L."/>
            <person name="Zhou L."/>
            <person name="Ni X."/>
            <person name="Tian J."/>
            <person name="Zhou Y."/>
            <person name="Sheng Y."/>
            <person name="Liu T."/>
            <person name="Pan Y."/>
            <person name="Xia L."/>
            <person name="Li J."/>
            <person name="Zhao F."/>
            <person name="Cao W."/>
        </authorList>
    </citation>
    <scope>NUCLEOTIDE SEQUENCE</scope>
    <source>
        <strain evidence="2">Rmic-2018</strain>
        <tissue evidence="2">Larvae</tissue>
    </source>
</reference>
<organism evidence="2 3">
    <name type="scientific">Rhipicephalus microplus</name>
    <name type="common">Cattle tick</name>
    <name type="synonym">Boophilus microplus</name>
    <dbReference type="NCBI Taxonomy" id="6941"/>
    <lineage>
        <taxon>Eukaryota</taxon>
        <taxon>Metazoa</taxon>
        <taxon>Ecdysozoa</taxon>
        <taxon>Arthropoda</taxon>
        <taxon>Chelicerata</taxon>
        <taxon>Arachnida</taxon>
        <taxon>Acari</taxon>
        <taxon>Parasitiformes</taxon>
        <taxon>Ixodida</taxon>
        <taxon>Ixodoidea</taxon>
        <taxon>Ixodidae</taxon>
        <taxon>Rhipicephalinae</taxon>
        <taxon>Rhipicephalus</taxon>
        <taxon>Boophilus</taxon>
    </lineage>
</organism>
<gene>
    <name evidence="2" type="ORF">HPB51_008758</name>
</gene>
<evidence type="ECO:0000313" key="2">
    <source>
        <dbReference type="EMBL" id="KAH8033275.1"/>
    </source>
</evidence>
<proteinExistence type="predicted"/>
<sequence>MELSGIPMSAEIPADRGYNTEYLHGVEGDLVDHERLQCIESSVLVVLAVRSRNAVTLRFADPATHQNTRAVCTMVQEENHPQLSGPPDSTATQTYAQAASGAPRPVPTPSRKQVSACSVLPSTDSNASPSTPAVAISAEAVPPLRNDPRDAIITSLQLTVRVVGELLPSESPLKVICLQADGLQKTSSHHS</sequence>
<feature type="compositionally biased region" description="Low complexity" evidence="1">
    <location>
        <begin position="89"/>
        <end position="102"/>
    </location>
</feature>
<name>A0A9J6EFM9_RHIMP</name>
<dbReference type="AlphaFoldDB" id="A0A9J6EFM9"/>
<protein>
    <submittedName>
        <fullName evidence="2">Uncharacterized protein</fullName>
    </submittedName>
</protein>
<dbReference type="Proteomes" id="UP000821866">
    <property type="component" value="Chromosome 2"/>
</dbReference>